<dbReference type="PROSITE" id="PS50048">
    <property type="entry name" value="ZN2_CY6_FUNGAL_2"/>
    <property type="match status" value="1"/>
</dbReference>
<proteinExistence type="predicted"/>
<sequence>MAQCENCRDRKIKCTGPSQTGDESCNGCLNKSANYPPCQFARVACTDLKFIAPDEPLPEGYRPVTYDSVAEILGRPPRTTLSAKSSRSHATGETAKPVPAPGPPRATDVPCPSFSYENGVSIIQNDACLGTYDCTAATLATSDRSQRLPSLGPFLTEVRSCQTYKPTQSSSKYATSICPTHVVPSTTSDIPAACALPPVSFPQSTCVTSAGPMAAGEYTAYPRPSSWSATQSDEHFVCTAAPAADLGHRFRPISADGWAEQEAICNAQMGQESGSGSYAGWHGGLLVSEQDDRGSWGQ</sequence>
<dbReference type="GO" id="GO:0000981">
    <property type="term" value="F:DNA-binding transcription factor activity, RNA polymerase II-specific"/>
    <property type="evidence" value="ECO:0007669"/>
    <property type="project" value="InterPro"/>
</dbReference>
<dbReference type="InterPro" id="IPR001138">
    <property type="entry name" value="Zn2Cys6_DnaBD"/>
</dbReference>
<dbReference type="EMBL" id="NKHZ01000011">
    <property type="protein sequence ID" value="PNS21534.1"/>
    <property type="molecule type" value="Genomic_DNA"/>
</dbReference>
<dbReference type="AlphaFoldDB" id="A0A2K1R2L5"/>
<name>A0A2K1R2L5_9PEZI</name>
<evidence type="ECO:0000256" key="2">
    <source>
        <dbReference type="SAM" id="MobiDB-lite"/>
    </source>
</evidence>
<keyword evidence="5" id="KW-1185">Reference proteome</keyword>
<organism evidence="4 5">
    <name type="scientific">Sphaceloma murrayae</name>
    <dbReference type="NCBI Taxonomy" id="2082308"/>
    <lineage>
        <taxon>Eukaryota</taxon>
        <taxon>Fungi</taxon>
        <taxon>Dikarya</taxon>
        <taxon>Ascomycota</taxon>
        <taxon>Pezizomycotina</taxon>
        <taxon>Dothideomycetes</taxon>
        <taxon>Dothideomycetidae</taxon>
        <taxon>Myriangiales</taxon>
        <taxon>Elsinoaceae</taxon>
        <taxon>Sphaceloma</taxon>
    </lineage>
</organism>
<dbReference type="GO" id="GO:0008270">
    <property type="term" value="F:zinc ion binding"/>
    <property type="evidence" value="ECO:0007669"/>
    <property type="project" value="InterPro"/>
</dbReference>
<keyword evidence="1" id="KW-0539">Nucleus</keyword>
<evidence type="ECO:0000313" key="4">
    <source>
        <dbReference type="EMBL" id="PNS21534.1"/>
    </source>
</evidence>
<feature type="domain" description="Zn(2)-C6 fungal-type" evidence="3">
    <location>
        <begin position="3"/>
        <end position="40"/>
    </location>
</feature>
<gene>
    <name evidence="4" type="ORF">CAC42_893</name>
</gene>
<dbReference type="InParanoid" id="A0A2K1R2L5"/>
<evidence type="ECO:0000256" key="1">
    <source>
        <dbReference type="ARBA" id="ARBA00023242"/>
    </source>
</evidence>
<feature type="region of interest" description="Disordered" evidence="2">
    <location>
        <begin position="75"/>
        <end position="104"/>
    </location>
</feature>
<evidence type="ECO:0000313" key="5">
    <source>
        <dbReference type="Proteomes" id="UP000243797"/>
    </source>
</evidence>
<feature type="compositionally biased region" description="Polar residues" evidence="2">
    <location>
        <begin position="79"/>
        <end position="91"/>
    </location>
</feature>
<evidence type="ECO:0000259" key="3">
    <source>
        <dbReference type="PROSITE" id="PS50048"/>
    </source>
</evidence>
<dbReference type="OrthoDB" id="4356994at2759"/>
<reference evidence="4 5" key="1">
    <citation type="submission" date="2017-06" db="EMBL/GenBank/DDBJ databases">
        <title>Draft genome sequence of a variant of Elsinoe murrayae.</title>
        <authorList>
            <person name="Cheng Q."/>
        </authorList>
    </citation>
    <scope>NUCLEOTIDE SEQUENCE [LARGE SCALE GENOMIC DNA]</scope>
    <source>
        <strain evidence="4 5">CQ-2017a</strain>
    </source>
</reference>
<dbReference type="Proteomes" id="UP000243797">
    <property type="component" value="Unassembled WGS sequence"/>
</dbReference>
<comment type="caution">
    <text evidence="4">The sequence shown here is derived from an EMBL/GenBank/DDBJ whole genome shotgun (WGS) entry which is preliminary data.</text>
</comment>
<protein>
    <recommendedName>
        <fullName evidence="3">Zn(2)-C6 fungal-type domain-containing protein</fullName>
    </recommendedName>
</protein>
<accession>A0A2K1R2L5</accession>